<organism evidence="1">
    <name type="scientific">marine metagenome</name>
    <dbReference type="NCBI Taxonomy" id="408172"/>
    <lineage>
        <taxon>unclassified sequences</taxon>
        <taxon>metagenomes</taxon>
        <taxon>ecological metagenomes</taxon>
    </lineage>
</organism>
<dbReference type="AlphaFoldDB" id="A0A382HB80"/>
<reference evidence="1" key="1">
    <citation type="submission" date="2018-05" db="EMBL/GenBank/DDBJ databases">
        <authorList>
            <person name="Lanie J.A."/>
            <person name="Ng W.-L."/>
            <person name="Kazmierczak K.M."/>
            <person name="Andrzejewski T.M."/>
            <person name="Davidsen T.M."/>
            <person name="Wayne K.J."/>
            <person name="Tettelin H."/>
            <person name="Glass J.I."/>
            <person name="Rusch D."/>
            <person name="Podicherti R."/>
            <person name="Tsui H.-C.T."/>
            <person name="Winkler M.E."/>
        </authorList>
    </citation>
    <scope>NUCLEOTIDE SEQUENCE</scope>
</reference>
<gene>
    <name evidence="1" type="ORF">METZ01_LOCUS237404</name>
</gene>
<sequence length="144" mass="17088">MFIKSLTIVSLLLGLISSQVEMNFSYEMKYGDGKQVTPLTQDTTYYSYFENLLDINAYYGDNIYLYTQLEYSNPPVFGYSRTDIDSMLSTFYMEYSKDKYNIRIGDLYELYGRGLIYYTFQDQNVDYNNSVRGMNVYYFLKENI</sequence>
<proteinExistence type="predicted"/>
<feature type="non-terminal residue" evidence="1">
    <location>
        <position position="144"/>
    </location>
</feature>
<protein>
    <submittedName>
        <fullName evidence="1">Uncharacterized protein</fullName>
    </submittedName>
</protein>
<dbReference type="EMBL" id="UINC01060243">
    <property type="protein sequence ID" value="SVB84550.1"/>
    <property type="molecule type" value="Genomic_DNA"/>
</dbReference>
<dbReference type="InterPro" id="IPR046070">
    <property type="entry name" value="DUF6029"/>
</dbReference>
<accession>A0A382HB80</accession>
<dbReference type="Pfam" id="PF19494">
    <property type="entry name" value="DUF6029"/>
    <property type="match status" value="1"/>
</dbReference>
<evidence type="ECO:0000313" key="1">
    <source>
        <dbReference type="EMBL" id="SVB84550.1"/>
    </source>
</evidence>
<name>A0A382HB80_9ZZZZ</name>